<feature type="chain" id="PRO_5046280738" description="HEAT repeat domain-containing protein" evidence="2">
    <location>
        <begin position="19"/>
        <end position="328"/>
    </location>
</feature>
<keyword evidence="4" id="KW-1185">Reference proteome</keyword>
<evidence type="ECO:0000256" key="1">
    <source>
        <dbReference type="SAM" id="MobiDB-lite"/>
    </source>
</evidence>
<evidence type="ECO:0000313" key="4">
    <source>
        <dbReference type="Proteomes" id="UP001595892"/>
    </source>
</evidence>
<feature type="compositionally biased region" description="Basic and acidic residues" evidence="1">
    <location>
        <begin position="317"/>
        <end position="328"/>
    </location>
</feature>
<name>A0ABV9NL50_9GAMM</name>
<evidence type="ECO:0000313" key="3">
    <source>
        <dbReference type="EMBL" id="MFC4727278.1"/>
    </source>
</evidence>
<feature type="signal peptide" evidence="2">
    <location>
        <begin position="1"/>
        <end position="18"/>
    </location>
</feature>
<evidence type="ECO:0000256" key="2">
    <source>
        <dbReference type="SAM" id="SignalP"/>
    </source>
</evidence>
<comment type="caution">
    <text evidence="3">The sequence shown here is derived from an EMBL/GenBank/DDBJ whole genome shotgun (WGS) entry which is preliminary data.</text>
</comment>
<organism evidence="3 4">
    <name type="scientific">Coralloluteibacterium thermophilum</name>
    <dbReference type="NCBI Taxonomy" id="2707049"/>
    <lineage>
        <taxon>Bacteria</taxon>
        <taxon>Pseudomonadati</taxon>
        <taxon>Pseudomonadota</taxon>
        <taxon>Gammaproteobacteria</taxon>
        <taxon>Lysobacterales</taxon>
        <taxon>Lysobacteraceae</taxon>
        <taxon>Coralloluteibacterium</taxon>
    </lineage>
</organism>
<gene>
    <name evidence="3" type="ORF">ACFO3Q_03730</name>
</gene>
<feature type="compositionally biased region" description="Low complexity" evidence="1">
    <location>
        <begin position="300"/>
        <end position="309"/>
    </location>
</feature>
<dbReference type="RefSeq" id="WP_377003300.1">
    <property type="nucleotide sequence ID" value="NZ_JBHSGG010000007.1"/>
</dbReference>
<proteinExistence type="predicted"/>
<evidence type="ECO:0008006" key="5">
    <source>
        <dbReference type="Google" id="ProtNLM"/>
    </source>
</evidence>
<sequence>MRTVVAAAMLAGAAMAQAASDPAEALAAYHADTAAALAASPAVRDRVLALRFEALGRMQEGEEAADAERLAALVADAGADPRALAWLAAEPLLAPSQREAVLARLLAVAPDDLNAHLLAIAMAAAGGEPARVTAAVEAAAARETLDAGSAELLSMYVELLARHPLPAVVVAAMDEAAGGAVASEAYAFALWSRDVPPYRPLLRVCEPTAVADDPARDAACQRLGRRLFEQGDLILAQTVGYAVLYKLVDPAEAAPLAEGMRRIEWQQESVGRLIAEPGREQAHLREWLAAMRRPGSTESANAAAFLARAGRPLDPPDDWRSVRERGME</sequence>
<feature type="region of interest" description="Disordered" evidence="1">
    <location>
        <begin position="299"/>
        <end position="328"/>
    </location>
</feature>
<keyword evidence="2" id="KW-0732">Signal</keyword>
<reference evidence="4" key="1">
    <citation type="journal article" date="2019" name="Int. J. Syst. Evol. Microbiol.">
        <title>The Global Catalogue of Microorganisms (GCM) 10K type strain sequencing project: providing services to taxonomists for standard genome sequencing and annotation.</title>
        <authorList>
            <consortium name="The Broad Institute Genomics Platform"/>
            <consortium name="The Broad Institute Genome Sequencing Center for Infectious Disease"/>
            <person name="Wu L."/>
            <person name="Ma J."/>
        </authorList>
    </citation>
    <scope>NUCLEOTIDE SEQUENCE [LARGE SCALE GENOMIC DNA]</scope>
    <source>
        <strain evidence="4">CGMCC 1.13574</strain>
    </source>
</reference>
<dbReference type="Proteomes" id="UP001595892">
    <property type="component" value="Unassembled WGS sequence"/>
</dbReference>
<dbReference type="EMBL" id="JBHSGG010000007">
    <property type="protein sequence ID" value="MFC4727278.1"/>
    <property type="molecule type" value="Genomic_DNA"/>
</dbReference>
<protein>
    <recommendedName>
        <fullName evidence="5">HEAT repeat domain-containing protein</fullName>
    </recommendedName>
</protein>
<accession>A0ABV9NL50</accession>